<dbReference type="AlphaFoldDB" id="A0A6C0HBK1"/>
<name>A0A6C0HBK1_9ZZZZ</name>
<dbReference type="EMBL" id="MN739921">
    <property type="protein sequence ID" value="QHT77760.1"/>
    <property type="molecule type" value="Genomic_DNA"/>
</dbReference>
<reference evidence="1" key="1">
    <citation type="journal article" date="2020" name="Nature">
        <title>Giant virus diversity and host interactions through global metagenomics.</title>
        <authorList>
            <person name="Schulz F."/>
            <person name="Roux S."/>
            <person name="Paez-Espino D."/>
            <person name="Jungbluth S."/>
            <person name="Walsh D.A."/>
            <person name="Denef V.J."/>
            <person name="McMahon K.D."/>
            <person name="Konstantinidis K.T."/>
            <person name="Eloe-Fadrosh E.A."/>
            <person name="Kyrpides N.C."/>
            <person name="Woyke T."/>
        </authorList>
    </citation>
    <scope>NUCLEOTIDE SEQUENCE</scope>
    <source>
        <strain evidence="1">GVMAG-M-3300023179-90</strain>
    </source>
</reference>
<evidence type="ECO:0000313" key="1">
    <source>
        <dbReference type="EMBL" id="QHT77760.1"/>
    </source>
</evidence>
<organism evidence="1">
    <name type="scientific">viral metagenome</name>
    <dbReference type="NCBI Taxonomy" id="1070528"/>
    <lineage>
        <taxon>unclassified sequences</taxon>
        <taxon>metagenomes</taxon>
        <taxon>organismal metagenomes</taxon>
    </lineage>
</organism>
<protein>
    <submittedName>
        <fullName evidence="1">Uncharacterized protein</fullName>
    </submittedName>
</protein>
<sequence length="175" mass="19652">MNKMIGCVPTRKSQRGLPAITMRVVTLGNGDPATATYNNQKLNNADIKTFIENKIKPGCQIVRLPIPPDESHSIIVEVFSDLGASNVGAMIVDWGGESTRHIKTNKWKNYTTFINCLEKKYGKVGYHEIDEGSYETACQRYETNHGQGGCSQYVENWIYKYIGKEGTYAIIHKDD</sequence>
<accession>A0A6C0HBK1</accession>
<proteinExistence type="predicted"/>